<evidence type="ECO:0000313" key="3">
    <source>
        <dbReference type="EMBL" id="QRR02150.1"/>
    </source>
</evidence>
<dbReference type="EMBL" id="CP056775">
    <property type="protein sequence ID" value="QRR02150.1"/>
    <property type="molecule type" value="Genomic_DNA"/>
</dbReference>
<proteinExistence type="predicted"/>
<dbReference type="Pfam" id="PF01261">
    <property type="entry name" value="AP_endonuc_2"/>
    <property type="match status" value="1"/>
</dbReference>
<gene>
    <name evidence="3" type="ORF">HWI92_15165</name>
</gene>
<dbReference type="InterPro" id="IPR050417">
    <property type="entry name" value="Sugar_Epim/Isomerase"/>
</dbReference>
<dbReference type="RefSeq" id="WP_204656762.1">
    <property type="nucleotide sequence ID" value="NZ_CP056775.1"/>
</dbReference>
<dbReference type="InterPro" id="IPR013022">
    <property type="entry name" value="Xyl_isomerase-like_TIM-brl"/>
</dbReference>
<dbReference type="Gene3D" id="3.20.20.150">
    <property type="entry name" value="Divalent-metal-dependent TIM barrel enzymes"/>
    <property type="match status" value="1"/>
</dbReference>
<protein>
    <submittedName>
        <fullName evidence="3">Sugar phosphate isomerase/epimerase</fullName>
    </submittedName>
</protein>
<organism evidence="3 4">
    <name type="scientific">Dyadobacter sandarakinus</name>
    <dbReference type="NCBI Taxonomy" id="2747268"/>
    <lineage>
        <taxon>Bacteria</taxon>
        <taxon>Pseudomonadati</taxon>
        <taxon>Bacteroidota</taxon>
        <taxon>Cytophagia</taxon>
        <taxon>Cytophagales</taxon>
        <taxon>Spirosomataceae</taxon>
        <taxon>Dyadobacter</taxon>
    </lineage>
</organism>
<evidence type="ECO:0000256" key="1">
    <source>
        <dbReference type="ARBA" id="ARBA00023235"/>
    </source>
</evidence>
<dbReference type="Proteomes" id="UP000612680">
    <property type="component" value="Chromosome"/>
</dbReference>
<feature type="domain" description="Xylose isomerase-like TIM barrel" evidence="2">
    <location>
        <begin position="25"/>
        <end position="278"/>
    </location>
</feature>
<dbReference type="GO" id="GO:0016853">
    <property type="term" value="F:isomerase activity"/>
    <property type="evidence" value="ECO:0007669"/>
    <property type="project" value="UniProtKB-KW"/>
</dbReference>
<dbReference type="SUPFAM" id="SSF51658">
    <property type="entry name" value="Xylose isomerase-like"/>
    <property type="match status" value="1"/>
</dbReference>
<accession>A0ABX7I886</accession>
<reference evidence="3 4" key="1">
    <citation type="submission" date="2020-06" db="EMBL/GenBank/DDBJ databases">
        <title>Dyadobacter sandarakinus sp. nov., isolated from the soil of the Arctic Yellow River Station.</title>
        <authorList>
            <person name="Zhang Y."/>
            <person name="Peng F."/>
        </authorList>
    </citation>
    <scope>NUCLEOTIDE SEQUENCE [LARGE SCALE GENOMIC DNA]</scope>
    <source>
        <strain evidence="3 4">Q3-56</strain>
    </source>
</reference>
<dbReference type="PANTHER" id="PTHR43489">
    <property type="entry name" value="ISOMERASE"/>
    <property type="match status" value="1"/>
</dbReference>
<dbReference type="PANTHER" id="PTHR43489:SF7">
    <property type="entry name" value="3-DEHYDRO-D-GULOSIDE 4-EPIMERASE-RELATED"/>
    <property type="match status" value="1"/>
</dbReference>
<keyword evidence="4" id="KW-1185">Reference proteome</keyword>
<dbReference type="InterPro" id="IPR036237">
    <property type="entry name" value="Xyl_isomerase-like_sf"/>
</dbReference>
<sequence length="282" mass="31271">MQFGINTYLFSSPFTNESVSYFPKFREWGFDFVEIALEDPDHIDPAFIRKSLDESGLTCRSVCAATGPGRDLRGTRKDQLTSLRYVEALIDIAPVLGSRLVAGPVYSAVGRADLVPEDEKVRQYAMVVENLKILGDYASSRGVKLALEPLNRYETDFVNTCAQALRLIDDTGSEALQVHLDTFHMNVEEKDPAEAIRLAGHRLGLLHASGSDRGTPGKDQINWARIMEALRSISYGGDIVIESFTPDVKVIAKAASIWRQVEPSRESIAIEGLRFLKSQAYS</sequence>
<name>A0ABX7I886_9BACT</name>
<evidence type="ECO:0000313" key="4">
    <source>
        <dbReference type="Proteomes" id="UP000612680"/>
    </source>
</evidence>
<evidence type="ECO:0000259" key="2">
    <source>
        <dbReference type="Pfam" id="PF01261"/>
    </source>
</evidence>
<keyword evidence="1 3" id="KW-0413">Isomerase</keyword>